<dbReference type="AlphaFoldDB" id="A0A6A6UHX9"/>
<dbReference type="Proteomes" id="UP000799302">
    <property type="component" value="Unassembled WGS sequence"/>
</dbReference>
<proteinExistence type="predicted"/>
<gene>
    <name evidence="1" type="ORF">BT63DRAFT_212903</name>
</gene>
<organism evidence="1 2">
    <name type="scientific">Microthyrium microscopicum</name>
    <dbReference type="NCBI Taxonomy" id="703497"/>
    <lineage>
        <taxon>Eukaryota</taxon>
        <taxon>Fungi</taxon>
        <taxon>Dikarya</taxon>
        <taxon>Ascomycota</taxon>
        <taxon>Pezizomycotina</taxon>
        <taxon>Dothideomycetes</taxon>
        <taxon>Dothideomycetes incertae sedis</taxon>
        <taxon>Microthyriales</taxon>
        <taxon>Microthyriaceae</taxon>
        <taxon>Microthyrium</taxon>
    </lineage>
</organism>
<reference evidence="1" key="1">
    <citation type="journal article" date="2020" name="Stud. Mycol.">
        <title>101 Dothideomycetes genomes: a test case for predicting lifestyles and emergence of pathogens.</title>
        <authorList>
            <person name="Haridas S."/>
            <person name="Albert R."/>
            <person name="Binder M."/>
            <person name="Bloem J."/>
            <person name="Labutti K."/>
            <person name="Salamov A."/>
            <person name="Andreopoulos B."/>
            <person name="Baker S."/>
            <person name="Barry K."/>
            <person name="Bills G."/>
            <person name="Bluhm B."/>
            <person name="Cannon C."/>
            <person name="Castanera R."/>
            <person name="Culley D."/>
            <person name="Daum C."/>
            <person name="Ezra D."/>
            <person name="Gonzalez J."/>
            <person name="Henrissat B."/>
            <person name="Kuo A."/>
            <person name="Liang C."/>
            <person name="Lipzen A."/>
            <person name="Lutzoni F."/>
            <person name="Magnuson J."/>
            <person name="Mondo S."/>
            <person name="Nolan M."/>
            <person name="Ohm R."/>
            <person name="Pangilinan J."/>
            <person name="Park H.-J."/>
            <person name="Ramirez L."/>
            <person name="Alfaro M."/>
            <person name="Sun H."/>
            <person name="Tritt A."/>
            <person name="Yoshinaga Y."/>
            <person name="Zwiers L.-H."/>
            <person name="Turgeon B."/>
            <person name="Goodwin S."/>
            <person name="Spatafora J."/>
            <person name="Crous P."/>
            <person name="Grigoriev I."/>
        </authorList>
    </citation>
    <scope>NUCLEOTIDE SEQUENCE</scope>
    <source>
        <strain evidence="1">CBS 115976</strain>
    </source>
</reference>
<name>A0A6A6UHX9_9PEZI</name>
<dbReference type="EMBL" id="MU004233">
    <property type="protein sequence ID" value="KAF2671296.1"/>
    <property type="molecule type" value="Genomic_DNA"/>
</dbReference>
<accession>A0A6A6UHX9</accession>
<evidence type="ECO:0000313" key="2">
    <source>
        <dbReference type="Proteomes" id="UP000799302"/>
    </source>
</evidence>
<protein>
    <submittedName>
        <fullName evidence="1">Uncharacterized protein</fullName>
    </submittedName>
</protein>
<evidence type="ECO:0000313" key="1">
    <source>
        <dbReference type="EMBL" id="KAF2671296.1"/>
    </source>
</evidence>
<sequence length="176" mass="19800">MNLDCISWQNGKVYPSHNFVSDESFVKKIVLKVLKEPRLCNLSGEFYKVIFQMIDALSTFQSDMPIRYTTLVSFNTTPVELNTSPASCKADELRSRIGATSRAYIRAAFCLSSSMTIKFVNAWLERAPYSRLIQIVPVLLLDIVGFRLSSVVSCSNVPIWLSRPETPVAFDPVIPI</sequence>
<keyword evidence="2" id="KW-1185">Reference proteome</keyword>